<reference evidence="2 3" key="1">
    <citation type="journal article" date="2019" name="Commun. Biol.">
        <title>The bagworm genome reveals a unique fibroin gene that provides high tensile strength.</title>
        <authorList>
            <person name="Kono N."/>
            <person name="Nakamura H."/>
            <person name="Ohtoshi R."/>
            <person name="Tomita M."/>
            <person name="Numata K."/>
            <person name="Arakawa K."/>
        </authorList>
    </citation>
    <scope>NUCLEOTIDE SEQUENCE [LARGE SCALE GENOMIC DNA]</scope>
</reference>
<evidence type="ECO:0000256" key="1">
    <source>
        <dbReference type="SAM" id="MobiDB-lite"/>
    </source>
</evidence>
<keyword evidence="3" id="KW-1185">Reference proteome</keyword>
<comment type="caution">
    <text evidence="2">The sequence shown here is derived from an EMBL/GenBank/DDBJ whole genome shotgun (WGS) entry which is preliminary data.</text>
</comment>
<sequence length="131" mass="14451">MSSASRERARDAAAAGARGQLDWRPLARETGYTAGAGRQNIESGKTSGGLLALHCPIPHSIQGILFLHKRPATQWDFVFASEARFKPYPPANAISGGPVLIRKPDPDREEHRYFSGRARKIRQLLATWSET</sequence>
<protein>
    <submittedName>
        <fullName evidence="2">Uncharacterized protein</fullName>
    </submittedName>
</protein>
<dbReference type="EMBL" id="BGZK01000252">
    <property type="protein sequence ID" value="GBP31833.1"/>
    <property type="molecule type" value="Genomic_DNA"/>
</dbReference>
<gene>
    <name evidence="2" type="ORF">EVAR_16607_1</name>
</gene>
<accession>A0A4C1UZA4</accession>
<dbReference type="Proteomes" id="UP000299102">
    <property type="component" value="Unassembled WGS sequence"/>
</dbReference>
<evidence type="ECO:0000313" key="3">
    <source>
        <dbReference type="Proteomes" id="UP000299102"/>
    </source>
</evidence>
<feature type="region of interest" description="Disordered" evidence="1">
    <location>
        <begin position="1"/>
        <end position="22"/>
    </location>
</feature>
<name>A0A4C1UZA4_EUMVA</name>
<proteinExistence type="predicted"/>
<feature type="compositionally biased region" description="Basic and acidic residues" evidence="1">
    <location>
        <begin position="1"/>
        <end position="11"/>
    </location>
</feature>
<evidence type="ECO:0000313" key="2">
    <source>
        <dbReference type="EMBL" id="GBP31833.1"/>
    </source>
</evidence>
<organism evidence="2 3">
    <name type="scientific">Eumeta variegata</name>
    <name type="common">Bagworm moth</name>
    <name type="synonym">Eumeta japonica</name>
    <dbReference type="NCBI Taxonomy" id="151549"/>
    <lineage>
        <taxon>Eukaryota</taxon>
        <taxon>Metazoa</taxon>
        <taxon>Ecdysozoa</taxon>
        <taxon>Arthropoda</taxon>
        <taxon>Hexapoda</taxon>
        <taxon>Insecta</taxon>
        <taxon>Pterygota</taxon>
        <taxon>Neoptera</taxon>
        <taxon>Endopterygota</taxon>
        <taxon>Lepidoptera</taxon>
        <taxon>Glossata</taxon>
        <taxon>Ditrysia</taxon>
        <taxon>Tineoidea</taxon>
        <taxon>Psychidae</taxon>
        <taxon>Oiketicinae</taxon>
        <taxon>Eumeta</taxon>
    </lineage>
</organism>
<dbReference type="AlphaFoldDB" id="A0A4C1UZA4"/>